<dbReference type="EMBL" id="JAGSOV010000040">
    <property type="protein sequence ID" value="MCO1657253.1"/>
    <property type="molecule type" value="Genomic_DNA"/>
</dbReference>
<protein>
    <submittedName>
        <fullName evidence="2">Glutamate--cysteine ligase</fullName>
    </submittedName>
</protein>
<dbReference type="Pfam" id="PF04107">
    <property type="entry name" value="GCS2"/>
    <property type="match status" value="1"/>
</dbReference>
<dbReference type="GO" id="GO:0016874">
    <property type="term" value="F:ligase activity"/>
    <property type="evidence" value="ECO:0007669"/>
    <property type="project" value="UniProtKB-KW"/>
</dbReference>
<proteinExistence type="predicted"/>
<comment type="catalytic activity">
    <reaction evidence="1">
        <text>L-cysteine + L-glutamate + ATP = gamma-L-glutamyl-L-cysteine + ADP + phosphate + H(+)</text>
        <dbReference type="Rhea" id="RHEA:13285"/>
        <dbReference type="ChEBI" id="CHEBI:15378"/>
        <dbReference type="ChEBI" id="CHEBI:29985"/>
        <dbReference type="ChEBI" id="CHEBI:30616"/>
        <dbReference type="ChEBI" id="CHEBI:35235"/>
        <dbReference type="ChEBI" id="CHEBI:43474"/>
        <dbReference type="ChEBI" id="CHEBI:58173"/>
        <dbReference type="ChEBI" id="CHEBI:456216"/>
        <dbReference type="EC" id="6.3.2.2"/>
    </reaction>
</comment>
<organism evidence="2 3">
    <name type="scientific">Pseudonocardia humida</name>
    <dbReference type="NCBI Taxonomy" id="2800819"/>
    <lineage>
        <taxon>Bacteria</taxon>
        <taxon>Bacillati</taxon>
        <taxon>Actinomycetota</taxon>
        <taxon>Actinomycetes</taxon>
        <taxon>Pseudonocardiales</taxon>
        <taxon>Pseudonocardiaceae</taxon>
        <taxon>Pseudonocardia</taxon>
    </lineage>
</organism>
<dbReference type="InterPro" id="IPR006336">
    <property type="entry name" value="GCS2"/>
</dbReference>
<comment type="caution">
    <text evidence="2">The sequence shown here is derived from an EMBL/GenBank/DDBJ whole genome shotgun (WGS) entry which is preliminary data.</text>
</comment>
<keyword evidence="3" id="KW-1185">Reference proteome</keyword>
<dbReference type="PANTHER" id="PTHR36510:SF3">
    <property type="entry name" value="CONSERVED PROTEIN"/>
    <property type="match status" value="1"/>
</dbReference>
<evidence type="ECO:0000256" key="1">
    <source>
        <dbReference type="ARBA" id="ARBA00048819"/>
    </source>
</evidence>
<dbReference type="PIRSF" id="PIRSF012666">
    <property type="entry name" value="UCP012666"/>
    <property type="match status" value="1"/>
</dbReference>
<dbReference type="RefSeq" id="WP_252440763.1">
    <property type="nucleotide sequence ID" value="NZ_JAGSOV010000040.1"/>
</dbReference>
<evidence type="ECO:0000313" key="2">
    <source>
        <dbReference type="EMBL" id="MCO1657253.1"/>
    </source>
</evidence>
<dbReference type="InterPro" id="IPR050141">
    <property type="entry name" value="GCL_type2/YbdK_subfam"/>
</dbReference>
<dbReference type="InterPro" id="IPR014746">
    <property type="entry name" value="Gln_synth/guanido_kin_cat_dom"/>
</dbReference>
<dbReference type="PANTHER" id="PTHR36510">
    <property type="entry name" value="GLUTAMATE--CYSTEINE LIGASE 2-RELATED"/>
    <property type="match status" value="1"/>
</dbReference>
<accession>A0ABT1A2L5</accession>
<reference evidence="2" key="1">
    <citation type="submission" date="2021-04" db="EMBL/GenBank/DDBJ databases">
        <title>Pseudonocardia sp. nov., isolated from sandy soil of mangrove forest.</title>
        <authorList>
            <person name="Zan Z."/>
            <person name="Huang R."/>
            <person name="Liu W."/>
        </authorList>
    </citation>
    <scope>NUCLEOTIDE SEQUENCE</scope>
    <source>
        <strain evidence="2">S2-4</strain>
    </source>
</reference>
<name>A0ABT1A2L5_9PSEU</name>
<dbReference type="Proteomes" id="UP001165283">
    <property type="component" value="Unassembled WGS sequence"/>
</dbReference>
<dbReference type="InterPro" id="IPR016602">
    <property type="entry name" value="UCP012666"/>
</dbReference>
<dbReference type="SUPFAM" id="SSF55931">
    <property type="entry name" value="Glutamine synthetase/guanido kinase"/>
    <property type="match status" value="1"/>
</dbReference>
<evidence type="ECO:0000313" key="3">
    <source>
        <dbReference type="Proteomes" id="UP001165283"/>
    </source>
</evidence>
<keyword evidence="2" id="KW-0436">Ligase</keyword>
<gene>
    <name evidence="2" type="ORF">KDL28_19530</name>
</gene>
<sequence>MGQDVDRRTFSRRDRQQYRAKVQSCLEALTEMLRSHPFARDEPMTGIEVELNLVDDALAPSLSGKAVLEAIGASEFQSELGRWNMELNLPPRPLPGDQWRHLEHQLLDELAVAGAKARDCGSRLAVIGILPTLRRADLVLDSLSPDERYRVLNEQMLGQRGEPIRLDITGDDPSGRHDLAPDRLSADFDSIAPEAACTSMQLHLQVHPDEFGGYWNAAQCIAGVQLAVGANSPFLLGARLWAETRIPLFEQSCDVRTPELRNQGVRPRVWFGERWITSILDLFEENSRYFPALMPVTEDTDPHADLSAGRVPDLDELKLHNGTIWRWNRPVYDIANGEPHVRLENRVLPAGPTAVDMVANALFFYGLLRALTDAERPLWSTMSFEAVEENFTTAARHGLEGPLYWPGSGWIRPDELVLRKLLPQAAEGLARFGVTAPVIDRYLSVIEQRCALRRTGASWQVDAVAALEARGADRQRALRGMLDRYLESSEANAPVHTWALPG</sequence>
<dbReference type="Gene3D" id="3.30.590.20">
    <property type="match status" value="1"/>
</dbReference>